<protein>
    <recommendedName>
        <fullName evidence="4">Outer membrane protein beta-barrel domain-containing protein</fullName>
    </recommendedName>
</protein>
<evidence type="ECO:0000313" key="2">
    <source>
        <dbReference type="EMBL" id="RUT05157.1"/>
    </source>
</evidence>
<dbReference type="AlphaFoldDB" id="A0A433VGD9"/>
<dbReference type="RefSeq" id="WP_127082405.1">
    <property type="nucleotide sequence ID" value="NZ_RSCL01000009.1"/>
</dbReference>
<sequence length="208" mass="20950">MLQRLSVLLVLASMSVFGSSLTAKAETPSGTISTSAADLVAKPSNTSNTAPVTAQVGQTQVAQTIDPGRPTRGVSSYIGVAGNIGLGGDSALGDTNFTVISKIGLTNNFSARPSVVIGDDPVVLVPLTYDLTARTADAFEDTLAIAPFVGAGVAIETSEDADVGLLLTGGVDVPLSTNFTANATVNAAFLSETDVGLVLGVGYNFNGL</sequence>
<keyword evidence="1" id="KW-0732">Signal</keyword>
<evidence type="ECO:0000313" key="3">
    <source>
        <dbReference type="Proteomes" id="UP000271624"/>
    </source>
</evidence>
<feature type="signal peptide" evidence="1">
    <location>
        <begin position="1"/>
        <end position="25"/>
    </location>
</feature>
<evidence type="ECO:0008006" key="4">
    <source>
        <dbReference type="Google" id="ProtNLM"/>
    </source>
</evidence>
<dbReference type="Proteomes" id="UP000271624">
    <property type="component" value="Unassembled WGS sequence"/>
</dbReference>
<accession>A0A433VGD9</accession>
<organism evidence="2 3">
    <name type="scientific">Dulcicalothrix desertica PCC 7102</name>
    <dbReference type="NCBI Taxonomy" id="232991"/>
    <lineage>
        <taxon>Bacteria</taxon>
        <taxon>Bacillati</taxon>
        <taxon>Cyanobacteriota</taxon>
        <taxon>Cyanophyceae</taxon>
        <taxon>Nostocales</taxon>
        <taxon>Calotrichaceae</taxon>
        <taxon>Dulcicalothrix</taxon>
    </lineage>
</organism>
<keyword evidence="3" id="KW-1185">Reference proteome</keyword>
<dbReference type="InterPro" id="IPR011250">
    <property type="entry name" value="OMP/PagP_B-barrel"/>
</dbReference>
<name>A0A433VGD9_9CYAN</name>
<feature type="chain" id="PRO_5030092545" description="Outer membrane protein beta-barrel domain-containing protein" evidence="1">
    <location>
        <begin position="26"/>
        <end position="208"/>
    </location>
</feature>
<gene>
    <name evidence="2" type="ORF">DSM106972_039780</name>
</gene>
<dbReference type="OrthoDB" id="509458at2"/>
<evidence type="ECO:0000256" key="1">
    <source>
        <dbReference type="SAM" id="SignalP"/>
    </source>
</evidence>
<comment type="caution">
    <text evidence="2">The sequence shown here is derived from an EMBL/GenBank/DDBJ whole genome shotgun (WGS) entry which is preliminary data.</text>
</comment>
<reference evidence="2" key="2">
    <citation type="journal article" date="2019" name="Genome Biol. Evol.">
        <title>Day and night: Metabolic profiles and evolutionary relationships of six axenic non-marine cyanobacteria.</title>
        <authorList>
            <person name="Will S.E."/>
            <person name="Henke P."/>
            <person name="Boedeker C."/>
            <person name="Huang S."/>
            <person name="Brinkmann H."/>
            <person name="Rohde M."/>
            <person name="Jarek M."/>
            <person name="Friedl T."/>
            <person name="Seufert S."/>
            <person name="Schumacher M."/>
            <person name="Overmann J."/>
            <person name="Neumann-Schaal M."/>
            <person name="Petersen J."/>
        </authorList>
    </citation>
    <scope>NUCLEOTIDE SEQUENCE [LARGE SCALE GENOMIC DNA]</scope>
    <source>
        <strain evidence="2">PCC 7102</strain>
    </source>
</reference>
<reference evidence="2" key="1">
    <citation type="submission" date="2018-12" db="EMBL/GenBank/DDBJ databases">
        <authorList>
            <person name="Will S."/>
            <person name="Neumann-Schaal M."/>
            <person name="Henke P."/>
        </authorList>
    </citation>
    <scope>NUCLEOTIDE SEQUENCE</scope>
    <source>
        <strain evidence="2">PCC 7102</strain>
    </source>
</reference>
<dbReference type="SUPFAM" id="SSF56925">
    <property type="entry name" value="OMPA-like"/>
    <property type="match status" value="1"/>
</dbReference>
<proteinExistence type="predicted"/>
<dbReference type="EMBL" id="RSCL01000009">
    <property type="protein sequence ID" value="RUT05157.1"/>
    <property type="molecule type" value="Genomic_DNA"/>
</dbReference>